<keyword evidence="1 2" id="KW-1015">Disulfide bond</keyword>
<dbReference type="PROSITE" id="PS50215">
    <property type="entry name" value="ADAM_MEPRO"/>
    <property type="match status" value="1"/>
</dbReference>
<feature type="domain" description="Disintegrin" evidence="5">
    <location>
        <begin position="407"/>
        <end position="450"/>
    </location>
</feature>
<dbReference type="InterPro" id="IPR002870">
    <property type="entry name" value="Peptidase_M12B_N"/>
</dbReference>
<evidence type="ECO:0000259" key="6">
    <source>
        <dbReference type="PROSITE" id="PS50215"/>
    </source>
</evidence>
<dbReference type="InterPro" id="IPR001590">
    <property type="entry name" value="Peptidase_M12B"/>
</dbReference>
<dbReference type="Proteomes" id="UP000081671">
    <property type="component" value="Unplaced"/>
</dbReference>
<dbReference type="InterPro" id="IPR024079">
    <property type="entry name" value="MetalloPept_cat_dom_sf"/>
</dbReference>
<feature type="domain" description="Peptidase M12B" evidence="6">
    <location>
        <begin position="204"/>
        <end position="399"/>
    </location>
</feature>
<keyword evidence="7" id="KW-1185">Reference proteome</keyword>
<evidence type="ECO:0000313" key="7">
    <source>
        <dbReference type="Proteomes" id="UP000081671"/>
    </source>
</evidence>
<dbReference type="InterPro" id="IPR001762">
    <property type="entry name" value="Disintegrin_dom"/>
</dbReference>
<evidence type="ECO:0000256" key="2">
    <source>
        <dbReference type="PROSITE-ProRule" id="PRU00276"/>
    </source>
</evidence>
<keyword evidence="4" id="KW-0732">Signal</keyword>
<dbReference type="PROSITE" id="PS50214">
    <property type="entry name" value="DISINTEGRIN_2"/>
    <property type="match status" value="1"/>
</dbReference>
<protein>
    <submittedName>
        <fullName evidence="8">ADAM DEC1</fullName>
    </submittedName>
</protein>
<dbReference type="OrthoDB" id="5951731at2759"/>
<feature type="region of interest" description="Disordered" evidence="3">
    <location>
        <begin position="564"/>
        <end position="583"/>
    </location>
</feature>
<dbReference type="Pfam" id="PF01421">
    <property type="entry name" value="Reprolysin"/>
    <property type="match status" value="1"/>
</dbReference>
<dbReference type="GO" id="GO:0006508">
    <property type="term" value="P:proteolysis"/>
    <property type="evidence" value="ECO:0007669"/>
    <property type="project" value="InterPro"/>
</dbReference>
<dbReference type="InterPro" id="IPR036436">
    <property type="entry name" value="Disintegrin_dom_sf"/>
</dbReference>
<dbReference type="RefSeq" id="XP_012889854.1">
    <property type="nucleotide sequence ID" value="XM_013034400.1"/>
</dbReference>
<dbReference type="SUPFAM" id="SSF55486">
    <property type="entry name" value="Metalloproteases ('zincins'), catalytic domain"/>
    <property type="match status" value="1"/>
</dbReference>
<dbReference type="KEGG" id="dord:105999397"/>
<dbReference type="Pfam" id="PF01562">
    <property type="entry name" value="Pep_M12B_propep"/>
    <property type="match status" value="1"/>
</dbReference>
<dbReference type="Gene3D" id="3.40.390.10">
    <property type="entry name" value="Collagenase (Catalytic Domain)"/>
    <property type="match status" value="1"/>
</dbReference>
<dbReference type="PANTHER" id="PTHR11905:SF125">
    <property type="entry name" value="ADAM DEC1"/>
    <property type="match status" value="1"/>
</dbReference>
<dbReference type="InterPro" id="IPR034027">
    <property type="entry name" value="Reprolysin_adamalysin"/>
</dbReference>
<dbReference type="GeneID" id="105999397"/>
<name>A0A1S3GNM9_DIPOR</name>
<dbReference type="PANTHER" id="PTHR11905">
    <property type="entry name" value="ADAM A DISINTEGRIN AND METALLOPROTEASE DOMAIN"/>
    <property type="match status" value="1"/>
</dbReference>
<feature type="chain" id="PRO_5010284420" evidence="4">
    <location>
        <begin position="18"/>
        <end position="583"/>
    </location>
</feature>
<evidence type="ECO:0000313" key="8">
    <source>
        <dbReference type="RefSeq" id="XP_012889854.1"/>
    </source>
</evidence>
<gene>
    <name evidence="8" type="primary">Adamdec1</name>
</gene>
<reference evidence="8" key="1">
    <citation type="submission" date="2025-08" db="UniProtKB">
        <authorList>
            <consortium name="RefSeq"/>
        </authorList>
    </citation>
    <scope>IDENTIFICATION</scope>
    <source>
        <tissue evidence="8">Kidney</tissue>
    </source>
</reference>
<dbReference type="InParanoid" id="A0A1S3GNM9"/>
<dbReference type="FunFam" id="3.40.390.10:FF:000002">
    <property type="entry name" value="Disintegrin and metalloproteinase domain-containing protein 22"/>
    <property type="match status" value="1"/>
</dbReference>
<evidence type="ECO:0000259" key="5">
    <source>
        <dbReference type="PROSITE" id="PS50214"/>
    </source>
</evidence>
<evidence type="ECO:0000256" key="3">
    <source>
        <dbReference type="SAM" id="MobiDB-lite"/>
    </source>
</evidence>
<dbReference type="AlphaFoldDB" id="A0A1S3GNM9"/>
<evidence type="ECO:0000256" key="1">
    <source>
        <dbReference type="ARBA" id="ARBA00023157"/>
    </source>
</evidence>
<dbReference type="CDD" id="cd04269">
    <property type="entry name" value="ZnMc_adamalysin_II_like"/>
    <property type="match status" value="1"/>
</dbReference>
<dbReference type="GO" id="GO:0004222">
    <property type="term" value="F:metalloendopeptidase activity"/>
    <property type="evidence" value="ECO:0007669"/>
    <property type="project" value="InterPro"/>
</dbReference>
<feature type="active site" evidence="2">
    <location>
        <position position="340"/>
    </location>
</feature>
<dbReference type="STRING" id="10020.ENSDORP00000006824"/>
<feature type="signal peptide" evidence="4">
    <location>
        <begin position="1"/>
        <end position="17"/>
    </location>
</feature>
<proteinExistence type="predicted"/>
<dbReference type="Gene3D" id="4.10.70.10">
    <property type="entry name" value="Disintegrin domain"/>
    <property type="match status" value="1"/>
</dbReference>
<feature type="disulfide bond" evidence="2">
    <location>
        <begin position="356"/>
        <end position="361"/>
    </location>
</feature>
<sequence length="583" mass="64861">MSWVLFSVLWLIVQTQAKTVKQGPELKLQEIVHPRKLPFAYQSEIEKEKNDEEGRCAPHVQYQITLSGEKIILHLQNPKFRLGSDGAETKHSSGAENVTRNPQNRRHCHYEGHILNEQNSAASISTGDGLRGDFTFHDQKLVIRPLGSTDQGEHAVFAYNQEELDTVNVNPTGGVNGMGRKQRHIRPSRSLRVLKQEEFLQTQKYVNLFLVLDNAFYKTYHGNLTLMKTVLFDVLSLLNVIYNTIDVQVALVGMEIWSDGDKIKVEPTIGTTFNNFLRWHRSSIGKMRIHNHAQLLSGIGFRHGRVGMVASSSLCSLSSVAVIEAKRKNNVTLAAVMSHELGHALGMPDIPYFTKCPSGSCAMNQYLSSKFPKDFSTSCREHFRRYLLSHKPKCLLQAPSPKSVMTPPVCGNHILEVGEDCDCGSPEGCTNGCCEPLTCRRKPGPGCVSGSGNLKSSGPANTLTNTSSLTTTNPYQQAKRKAKVDVSSCAHEHADWRAKVGKNFSYQGKVKDEDPDMKTYMGLGKTDCGETFIPASDLSYGHIEGKVRMKGDMAMRNSLECANRTDKERSNQMFESEVSDVFT</sequence>
<accession>A0A1S3GNM9</accession>
<dbReference type="SMART" id="SM00050">
    <property type="entry name" value="DISIN"/>
    <property type="match status" value="1"/>
</dbReference>
<evidence type="ECO:0000256" key="4">
    <source>
        <dbReference type="SAM" id="SignalP"/>
    </source>
</evidence>
<comment type="caution">
    <text evidence="2">Lacks conserved residue(s) required for the propagation of feature annotation.</text>
</comment>
<dbReference type="CTD" id="27299"/>
<organism evidence="7 8">
    <name type="scientific">Dipodomys ordii</name>
    <name type="common">Ord's kangaroo rat</name>
    <dbReference type="NCBI Taxonomy" id="10020"/>
    <lineage>
        <taxon>Eukaryota</taxon>
        <taxon>Metazoa</taxon>
        <taxon>Chordata</taxon>
        <taxon>Craniata</taxon>
        <taxon>Vertebrata</taxon>
        <taxon>Euteleostomi</taxon>
        <taxon>Mammalia</taxon>
        <taxon>Eutheria</taxon>
        <taxon>Euarchontoglires</taxon>
        <taxon>Glires</taxon>
        <taxon>Rodentia</taxon>
        <taxon>Castorimorpha</taxon>
        <taxon>Heteromyidae</taxon>
        <taxon>Dipodomyinae</taxon>
        <taxon>Dipodomys</taxon>
    </lineage>
</organism>